<sequence length="459" mass="48236">MSLSFAEADATSTDLFVIGPEMLPAWRDSQSIEVRFWLDRIGFAGAIGQAALVPASDGELAVVGYGTARDRARGRFHLATAATSLPRGTYEIKGDLSVEELSEAALGWLLASYRFSRFKPGGNGDGARLKAPRGVDAARLLTIAESEVLTRDLINTPPNHMGPGELETAACNLAESFGASHYVTKGDDLRKGFPLIHAVGRASPRAPRLIDLRWGQTGPKVVLVGKGVCFDTGGLNLKPGSSMGLMKKDMGGAATVLGLARSIMALGLPVQLRVLIPAVDNSVAGNAFRPQDVLRSRKGLTVEINNTDAEGRLVLADALSLAAEENPDLLISMATLTGAARVALGPDIAPFFTDDAAMADALQHSGARVADPVWRLPFHDPYEAMVEPAIADLDNAPKGGMAGAITAALFLRRFAEGAASYTHFDIYGWQPSAAPARPVGGVGQGARAVLDALPRVLGL</sequence>
<dbReference type="PROSITE" id="PS00631">
    <property type="entry name" value="CYTOSOL_AP"/>
    <property type="match status" value="1"/>
</dbReference>
<dbReference type="Gene3D" id="3.40.220.10">
    <property type="entry name" value="Leucine Aminopeptidase, subunit E, domain 1"/>
    <property type="match status" value="1"/>
</dbReference>
<comment type="similarity">
    <text evidence="1">Belongs to the peptidase M17 family.</text>
</comment>
<evidence type="ECO:0000256" key="4">
    <source>
        <dbReference type="ARBA" id="ARBA00022801"/>
    </source>
</evidence>
<dbReference type="EMBL" id="JBHTJT010000051">
    <property type="protein sequence ID" value="MFD0982135.1"/>
    <property type="molecule type" value="Genomic_DNA"/>
</dbReference>
<reference evidence="8" key="1">
    <citation type="journal article" date="2019" name="Int. J. Syst. Evol. Microbiol.">
        <title>The Global Catalogue of Microorganisms (GCM) 10K type strain sequencing project: providing services to taxonomists for standard genome sequencing and annotation.</title>
        <authorList>
            <consortium name="The Broad Institute Genomics Platform"/>
            <consortium name="The Broad Institute Genome Sequencing Center for Infectious Disease"/>
            <person name="Wu L."/>
            <person name="Ma J."/>
        </authorList>
    </citation>
    <scope>NUCLEOTIDE SEQUENCE [LARGE SCALE GENOMIC DNA]</scope>
    <source>
        <strain evidence="8">CCUG 60524</strain>
    </source>
</reference>
<protein>
    <submittedName>
        <fullName evidence="7">Leucyl aminopeptidase family protein</fullName>
    </submittedName>
</protein>
<dbReference type="PANTHER" id="PTHR11963">
    <property type="entry name" value="LEUCINE AMINOPEPTIDASE-RELATED"/>
    <property type="match status" value="1"/>
</dbReference>
<dbReference type="InterPro" id="IPR043472">
    <property type="entry name" value="Macro_dom-like"/>
</dbReference>
<dbReference type="Proteomes" id="UP001597108">
    <property type="component" value="Unassembled WGS sequence"/>
</dbReference>
<organism evidence="7 8">
    <name type="scientific">Tropicimonas aquimaris</name>
    <dbReference type="NCBI Taxonomy" id="914152"/>
    <lineage>
        <taxon>Bacteria</taxon>
        <taxon>Pseudomonadati</taxon>
        <taxon>Pseudomonadota</taxon>
        <taxon>Alphaproteobacteria</taxon>
        <taxon>Rhodobacterales</taxon>
        <taxon>Roseobacteraceae</taxon>
        <taxon>Tropicimonas</taxon>
    </lineage>
</organism>
<evidence type="ECO:0000259" key="6">
    <source>
        <dbReference type="PROSITE" id="PS00631"/>
    </source>
</evidence>
<feature type="domain" description="Cytosol aminopeptidase" evidence="6">
    <location>
        <begin position="306"/>
        <end position="313"/>
    </location>
</feature>
<evidence type="ECO:0000313" key="8">
    <source>
        <dbReference type="Proteomes" id="UP001597108"/>
    </source>
</evidence>
<evidence type="ECO:0000256" key="3">
    <source>
        <dbReference type="ARBA" id="ARBA00022670"/>
    </source>
</evidence>
<accession>A0ABW3IWD3</accession>
<keyword evidence="8" id="KW-1185">Reference proteome</keyword>
<dbReference type="InterPro" id="IPR000819">
    <property type="entry name" value="Peptidase_M17_C"/>
</dbReference>
<dbReference type="PANTHER" id="PTHR11963:SF20">
    <property type="entry name" value="PEPTIDASE B"/>
    <property type="match status" value="1"/>
</dbReference>
<dbReference type="PRINTS" id="PR00481">
    <property type="entry name" value="LAMNOPPTDASE"/>
</dbReference>
<gene>
    <name evidence="7" type="ORF">ACFQ2S_21085</name>
</gene>
<keyword evidence="2 7" id="KW-0031">Aminopeptidase</keyword>
<dbReference type="Pfam" id="PF00883">
    <property type="entry name" value="Peptidase_M17"/>
    <property type="match status" value="1"/>
</dbReference>
<dbReference type="RefSeq" id="WP_386077656.1">
    <property type="nucleotide sequence ID" value="NZ_JBHTJT010000051.1"/>
</dbReference>
<dbReference type="InterPro" id="IPR048816">
    <property type="entry name" value="Peptidase_M17_N_1"/>
</dbReference>
<name>A0ABW3IWD3_9RHOB</name>
<evidence type="ECO:0000256" key="2">
    <source>
        <dbReference type="ARBA" id="ARBA00022438"/>
    </source>
</evidence>
<dbReference type="Gene3D" id="3.40.630.10">
    <property type="entry name" value="Zn peptidases"/>
    <property type="match status" value="1"/>
</dbReference>
<proteinExistence type="inferred from homology"/>
<dbReference type="GO" id="GO:0004177">
    <property type="term" value="F:aminopeptidase activity"/>
    <property type="evidence" value="ECO:0007669"/>
    <property type="project" value="UniProtKB-KW"/>
</dbReference>
<evidence type="ECO:0000313" key="7">
    <source>
        <dbReference type="EMBL" id="MFD0982135.1"/>
    </source>
</evidence>
<comment type="caution">
    <text evidence="7">The sequence shown here is derived from an EMBL/GenBank/DDBJ whole genome shotgun (WGS) entry which is preliminary data.</text>
</comment>
<evidence type="ECO:0000256" key="5">
    <source>
        <dbReference type="ARBA" id="ARBA00023211"/>
    </source>
</evidence>
<dbReference type="SUPFAM" id="SSF53187">
    <property type="entry name" value="Zn-dependent exopeptidases"/>
    <property type="match status" value="1"/>
</dbReference>
<dbReference type="CDD" id="cd00433">
    <property type="entry name" value="Peptidase_M17"/>
    <property type="match status" value="1"/>
</dbReference>
<keyword evidence="3" id="KW-0645">Protease</keyword>
<dbReference type="InterPro" id="IPR011356">
    <property type="entry name" value="Leucine_aapep/pepB"/>
</dbReference>
<dbReference type="Pfam" id="PF21337">
    <property type="entry name" value="Peptidase_M17_N_1"/>
    <property type="match status" value="1"/>
</dbReference>
<keyword evidence="5" id="KW-0464">Manganese</keyword>
<keyword evidence="4" id="KW-0378">Hydrolase</keyword>
<evidence type="ECO:0000256" key="1">
    <source>
        <dbReference type="ARBA" id="ARBA00009528"/>
    </source>
</evidence>